<comment type="caution">
    <text evidence="1">The sequence shown here is derived from an EMBL/GenBank/DDBJ whole genome shotgun (WGS) entry which is preliminary data.</text>
</comment>
<organism evidence="1 2">
    <name type="scientific">Cephalotrichum gorgonifer</name>
    <dbReference type="NCBI Taxonomy" id="2041049"/>
    <lineage>
        <taxon>Eukaryota</taxon>
        <taxon>Fungi</taxon>
        <taxon>Dikarya</taxon>
        <taxon>Ascomycota</taxon>
        <taxon>Pezizomycotina</taxon>
        <taxon>Sordariomycetes</taxon>
        <taxon>Hypocreomycetidae</taxon>
        <taxon>Microascales</taxon>
        <taxon>Microascaceae</taxon>
        <taxon>Cephalotrichum</taxon>
    </lineage>
</organism>
<keyword evidence="2" id="KW-1185">Reference proteome</keyword>
<evidence type="ECO:0000313" key="2">
    <source>
        <dbReference type="Proteomes" id="UP001187682"/>
    </source>
</evidence>
<dbReference type="AlphaFoldDB" id="A0AAE8MUK7"/>
<evidence type="ECO:0000313" key="1">
    <source>
        <dbReference type="EMBL" id="SPO00879.1"/>
    </source>
</evidence>
<sequence length="628" mass="70287">MASQRLHYCCILEPRCRLCQFQLQDGESVVVARGVRPSPIVAFHKGRVCTPESSEEVENGESRVVYHMCFRGICPVRNSAASCIHESCYFSRPTPLSPSFIPATHYDFTPPPSYDTRRRRRIQRILARRLGLGLMSHMPEELCLMVAEHLLRECAVVTCQELTSYSHGPESSVDLSLDVYVTYVKFEGIPYLQTLSNTPPSADGGKAGLVFEPGDGQVVRKIYIGYDHLGVRSIQFATSDDELPPSPPLTDGVWWGELAGEHGIRHLSAKTDGLKIRRLVDSADANTSSSRDDLGNAWAFPSLDRQLICLEKGGIAPDALSGLRMSFFDCNKPGTDGYCAATHGFHLSRIVAHRPGGDIGFYGDLDDISRSMLWMYFPMNPGEAIVGIWTVQLWSRFVALLLRTNQQRAVLFGSYFLDHGPGFQLNHICSMNKEPSRIYFNDWDPVRGNLWIDYLGIDTKTTKPGASITSPARTSPAAYPPCLVPAFPPPYSEYNELWHYTNCRMEDVVEVTLCVDPTDQVKPIIGILVHYRNGCRACLGQYRLDWTEPPIFVDPSRALRIGMGRSPEKLPYVAEVGQGDADPDLEGAQWMEVPWQGRLEWWFSHRQSRLDYSDGNEKVRQGAASGGR</sequence>
<name>A0AAE8MUK7_9PEZI</name>
<accession>A0AAE8MUK7</accession>
<proteinExistence type="predicted"/>
<gene>
    <name evidence="1" type="ORF">DNG_03627</name>
</gene>
<dbReference type="Proteomes" id="UP001187682">
    <property type="component" value="Unassembled WGS sequence"/>
</dbReference>
<protein>
    <submittedName>
        <fullName evidence="1">Uncharacterized protein</fullName>
    </submittedName>
</protein>
<reference evidence="1" key="1">
    <citation type="submission" date="2018-03" db="EMBL/GenBank/DDBJ databases">
        <authorList>
            <person name="Guldener U."/>
        </authorList>
    </citation>
    <scope>NUCLEOTIDE SEQUENCE</scope>
</reference>
<dbReference type="EMBL" id="ONZQ02000004">
    <property type="protein sequence ID" value="SPO00879.1"/>
    <property type="molecule type" value="Genomic_DNA"/>
</dbReference>